<dbReference type="FunFam" id="3.20.20.10:FF:000018">
    <property type="entry name" value="Pyridoxal phosphate homeostasis protein"/>
    <property type="match status" value="1"/>
</dbReference>
<feature type="modified residue" description="N6-(pyridoxal phosphate)lysine" evidence="2 3">
    <location>
        <position position="37"/>
    </location>
</feature>
<dbReference type="Proteomes" id="UP000520814">
    <property type="component" value="Unassembled WGS sequence"/>
</dbReference>
<evidence type="ECO:0000313" key="6">
    <source>
        <dbReference type="EMBL" id="MBB6050052.1"/>
    </source>
</evidence>
<dbReference type="SUPFAM" id="SSF51419">
    <property type="entry name" value="PLP-binding barrel"/>
    <property type="match status" value="1"/>
</dbReference>
<evidence type="ECO:0000256" key="4">
    <source>
        <dbReference type="RuleBase" id="RU004514"/>
    </source>
</evidence>
<keyword evidence="7" id="KW-1185">Reference proteome</keyword>
<dbReference type="PANTHER" id="PTHR10146:SF14">
    <property type="entry name" value="PYRIDOXAL PHOSPHATE HOMEOSTASIS PROTEIN"/>
    <property type="match status" value="1"/>
</dbReference>
<dbReference type="EMBL" id="JACHGW010000002">
    <property type="protein sequence ID" value="MBB6050052.1"/>
    <property type="molecule type" value="Genomic_DNA"/>
</dbReference>
<accession>A0A7W9SNT2</accession>
<protein>
    <recommendedName>
        <fullName evidence="2">Pyridoxal phosphate homeostasis protein</fullName>
        <shortName evidence="2">PLP homeostasis protein</shortName>
    </recommendedName>
</protein>
<dbReference type="InterPro" id="IPR001608">
    <property type="entry name" value="Ala_racemase_N"/>
</dbReference>
<comment type="caution">
    <text evidence="6">The sequence shown here is derived from an EMBL/GenBank/DDBJ whole genome shotgun (WGS) entry which is preliminary data.</text>
</comment>
<sequence length="232" mass="25270">MQNEITERVFYLRERIAVAAACAGRSPDEITLVGVSKRHSSESVRAAWDAGVREFGENYIQEARDKCAQLGELPGLRWHLIGGLQSNKARLAVALFDVVQTVDRLSLAQVLSREAEKQEKELAVLVEVNLAGQENRAGVAEPEALALCEQVAALPNLRLCGLMGMAPLRADAEAIRPHFARLRHLYEALPEANRRVLSMGMSGDFEAAIAEGANLVRIGTALFGQRPSVSTT</sequence>
<evidence type="ECO:0000256" key="3">
    <source>
        <dbReference type="PIRSR" id="PIRSR004848-1"/>
    </source>
</evidence>
<dbReference type="AlphaFoldDB" id="A0A7W9SNT2"/>
<evidence type="ECO:0000259" key="5">
    <source>
        <dbReference type="Pfam" id="PF01168"/>
    </source>
</evidence>
<reference evidence="6 7" key="1">
    <citation type="submission" date="2020-08" db="EMBL/GenBank/DDBJ databases">
        <title>Genomic Encyclopedia of Type Strains, Phase IV (KMG-IV): sequencing the most valuable type-strain genomes for metagenomic binning, comparative biology and taxonomic classification.</title>
        <authorList>
            <person name="Goeker M."/>
        </authorList>
    </citation>
    <scope>NUCLEOTIDE SEQUENCE [LARGE SCALE GENOMIC DNA]</scope>
    <source>
        <strain evidence="6 7">DSM 23562</strain>
    </source>
</reference>
<dbReference type="PANTHER" id="PTHR10146">
    <property type="entry name" value="PROLINE SYNTHETASE CO-TRANSCRIBED BACTERIAL HOMOLOG PROTEIN"/>
    <property type="match status" value="1"/>
</dbReference>
<dbReference type="InterPro" id="IPR029066">
    <property type="entry name" value="PLP-binding_barrel"/>
</dbReference>
<dbReference type="RefSeq" id="WP_184194265.1">
    <property type="nucleotide sequence ID" value="NZ_JACHGW010000002.1"/>
</dbReference>
<proteinExistence type="inferred from homology"/>
<evidence type="ECO:0000256" key="1">
    <source>
        <dbReference type="ARBA" id="ARBA00022898"/>
    </source>
</evidence>
<comment type="cofactor">
    <cofactor evidence="3">
        <name>pyridoxal 5'-phosphate</name>
        <dbReference type="ChEBI" id="CHEBI:597326"/>
    </cofactor>
</comment>
<organism evidence="6 7">
    <name type="scientific">Armatimonas rosea</name>
    <dbReference type="NCBI Taxonomy" id="685828"/>
    <lineage>
        <taxon>Bacteria</taxon>
        <taxon>Bacillati</taxon>
        <taxon>Armatimonadota</taxon>
        <taxon>Armatimonadia</taxon>
        <taxon>Armatimonadales</taxon>
        <taxon>Armatimonadaceae</taxon>
        <taxon>Armatimonas</taxon>
    </lineage>
</organism>
<gene>
    <name evidence="6" type="ORF">HNQ39_001843</name>
</gene>
<dbReference type="GO" id="GO:0030170">
    <property type="term" value="F:pyridoxal phosphate binding"/>
    <property type="evidence" value="ECO:0007669"/>
    <property type="project" value="UniProtKB-UniRule"/>
</dbReference>
<dbReference type="PIRSF" id="PIRSF004848">
    <property type="entry name" value="YBL036c_PLPDEIII"/>
    <property type="match status" value="1"/>
</dbReference>
<dbReference type="Gene3D" id="3.20.20.10">
    <property type="entry name" value="Alanine racemase"/>
    <property type="match status" value="1"/>
</dbReference>
<evidence type="ECO:0000313" key="7">
    <source>
        <dbReference type="Proteomes" id="UP000520814"/>
    </source>
</evidence>
<evidence type="ECO:0000256" key="2">
    <source>
        <dbReference type="HAMAP-Rule" id="MF_02087"/>
    </source>
</evidence>
<dbReference type="CDD" id="cd00635">
    <property type="entry name" value="PLPDE_III_YBL036c_like"/>
    <property type="match status" value="1"/>
</dbReference>
<comment type="similarity">
    <text evidence="2 4">Belongs to the pyridoxal phosphate-binding protein YggS/PROSC family.</text>
</comment>
<feature type="domain" description="Alanine racemase N-terminal" evidence="5">
    <location>
        <begin position="42"/>
        <end position="227"/>
    </location>
</feature>
<dbReference type="NCBIfam" id="TIGR00044">
    <property type="entry name" value="YggS family pyridoxal phosphate-dependent enzyme"/>
    <property type="match status" value="1"/>
</dbReference>
<comment type="function">
    <text evidence="2">Pyridoxal 5'-phosphate (PLP)-binding protein, which is involved in PLP homeostasis.</text>
</comment>
<dbReference type="Pfam" id="PF01168">
    <property type="entry name" value="Ala_racemase_N"/>
    <property type="match status" value="1"/>
</dbReference>
<name>A0A7W9SNT2_ARMRO</name>
<keyword evidence="1 2" id="KW-0663">Pyridoxal phosphate</keyword>
<dbReference type="InterPro" id="IPR011078">
    <property type="entry name" value="PyrdxlP_homeostasis"/>
</dbReference>
<dbReference type="HAMAP" id="MF_02087">
    <property type="entry name" value="PLP_homeostasis"/>
    <property type="match status" value="1"/>
</dbReference>